<proteinExistence type="predicted"/>
<dbReference type="AlphaFoldDB" id="A0A7W3Y313"/>
<dbReference type="PROSITE" id="PS51257">
    <property type="entry name" value="PROKAR_LIPOPROTEIN"/>
    <property type="match status" value="1"/>
</dbReference>
<organism evidence="2 3">
    <name type="scientific">Streptomyces alkaliphilus</name>
    <dbReference type="NCBI Taxonomy" id="1472722"/>
    <lineage>
        <taxon>Bacteria</taxon>
        <taxon>Bacillati</taxon>
        <taxon>Actinomycetota</taxon>
        <taxon>Actinomycetes</taxon>
        <taxon>Kitasatosporales</taxon>
        <taxon>Streptomycetaceae</taxon>
        <taxon>Streptomyces</taxon>
    </lineage>
</organism>
<gene>
    <name evidence="2" type="ORF">FNQ90_18975</name>
</gene>
<name>A0A7W3Y313_9ACTN</name>
<accession>A0A7W3Y313</accession>
<evidence type="ECO:0000256" key="1">
    <source>
        <dbReference type="SAM" id="SignalP"/>
    </source>
</evidence>
<comment type="caution">
    <text evidence="2">The sequence shown here is derived from an EMBL/GenBank/DDBJ whole genome shotgun (WGS) entry which is preliminary data.</text>
</comment>
<keyword evidence="1" id="KW-0732">Signal</keyword>
<sequence>MERRIRHGCGALALGLLLTVGCTAGGDEADDGSGGGEVPEAGEGDGLGIVLDADRLPVNRAQAVELAETIVARPETFGPGFVEVPDRDDDPGQWAVLDENCVWVRETVPDEVLAGLTGYAELPAEEGAGPLGVTVVVTVHRDARSAEWQMAGTVEDALRCPDQQLRPDEWVSGLISLGMGFGEIGNFFAEDFLTETGSFHSGEAGGPHDFEWMRARLGPLTVAVSAKGAEGRTREEVTEAATRASGLMLSRAETELAGEPVGIDEGEGKKR</sequence>
<dbReference type="Proteomes" id="UP000538929">
    <property type="component" value="Unassembled WGS sequence"/>
</dbReference>
<evidence type="ECO:0000313" key="3">
    <source>
        <dbReference type="Proteomes" id="UP000538929"/>
    </source>
</evidence>
<dbReference type="EMBL" id="VKHT01000744">
    <property type="protein sequence ID" value="MBB0246133.1"/>
    <property type="molecule type" value="Genomic_DNA"/>
</dbReference>
<evidence type="ECO:0000313" key="2">
    <source>
        <dbReference type="EMBL" id="MBB0246133.1"/>
    </source>
</evidence>
<reference evidence="3" key="1">
    <citation type="submission" date="2019-10" db="EMBL/GenBank/DDBJ databases">
        <title>Streptomyces sp. nov., a novel actinobacterium isolated from alkaline environment.</title>
        <authorList>
            <person name="Golinska P."/>
        </authorList>
    </citation>
    <scope>NUCLEOTIDE SEQUENCE [LARGE SCALE GENOMIC DNA]</scope>
    <source>
        <strain evidence="3">DSM 42118</strain>
    </source>
</reference>
<protein>
    <submittedName>
        <fullName evidence="2">Uncharacterized protein</fullName>
    </submittedName>
</protein>
<keyword evidence="3" id="KW-1185">Reference proteome</keyword>
<feature type="signal peptide" evidence="1">
    <location>
        <begin position="1"/>
        <end position="24"/>
    </location>
</feature>
<dbReference type="RefSeq" id="WP_182607516.1">
    <property type="nucleotide sequence ID" value="NZ_VKHT01000744.1"/>
</dbReference>
<feature type="chain" id="PRO_5038734462" evidence="1">
    <location>
        <begin position="25"/>
        <end position="271"/>
    </location>
</feature>